<accession>A0A6M1RLU2</accession>
<name>A0A6M1RLU2_9BACT</name>
<dbReference type="InterPro" id="IPR002912">
    <property type="entry name" value="ACT_dom"/>
</dbReference>
<gene>
    <name evidence="2" type="ORF">G4L39_04200</name>
</gene>
<keyword evidence="3" id="KW-1185">Reference proteome</keyword>
<feature type="domain" description="ACT" evidence="1">
    <location>
        <begin position="6"/>
        <end position="80"/>
    </location>
</feature>
<dbReference type="PANTHER" id="PTHR40099">
    <property type="entry name" value="ACETOLACTATE SYNTHASE, SMALL SUBUNIT"/>
    <property type="match status" value="1"/>
</dbReference>
<dbReference type="CDD" id="cd04882">
    <property type="entry name" value="ACT_Bt0572_2"/>
    <property type="match status" value="1"/>
</dbReference>
<evidence type="ECO:0000313" key="2">
    <source>
        <dbReference type="EMBL" id="NGO38603.1"/>
    </source>
</evidence>
<dbReference type="PANTHER" id="PTHR40099:SF1">
    <property type="entry name" value="ACETOLACTATE SYNTHASE, SMALL SUBUNIT"/>
    <property type="match status" value="1"/>
</dbReference>
<dbReference type="PROSITE" id="PS51671">
    <property type="entry name" value="ACT"/>
    <property type="match status" value="1"/>
</dbReference>
<dbReference type="Proteomes" id="UP000477311">
    <property type="component" value="Unassembled WGS sequence"/>
</dbReference>
<protein>
    <submittedName>
        <fullName evidence="2">ACT domain-containing protein</fullName>
    </submittedName>
</protein>
<dbReference type="InterPro" id="IPR045739">
    <property type="entry name" value="ACT_dom_pair"/>
</dbReference>
<organism evidence="2 3">
    <name type="scientific">Limisphaera ngatamarikiensis</name>
    <dbReference type="NCBI Taxonomy" id="1324935"/>
    <lineage>
        <taxon>Bacteria</taxon>
        <taxon>Pseudomonadati</taxon>
        <taxon>Verrucomicrobiota</taxon>
        <taxon>Verrucomicrobiia</taxon>
        <taxon>Limisphaerales</taxon>
        <taxon>Limisphaeraceae</taxon>
        <taxon>Limisphaera</taxon>
    </lineage>
</organism>
<dbReference type="AlphaFoldDB" id="A0A6M1RLU2"/>
<dbReference type="SUPFAM" id="SSF55021">
    <property type="entry name" value="ACT-like"/>
    <property type="match status" value="2"/>
</dbReference>
<dbReference type="EMBL" id="JAAKYA010000023">
    <property type="protein sequence ID" value="NGO38603.1"/>
    <property type="molecule type" value="Genomic_DNA"/>
</dbReference>
<comment type="caution">
    <text evidence="2">The sequence shown here is derived from an EMBL/GenBank/DDBJ whole genome shotgun (WGS) entry which is preliminary data.</text>
</comment>
<dbReference type="InterPro" id="IPR045865">
    <property type="entry name" value="ACT-like_dom_sf"/>
</dbReference>
<reference evidence="2 3" key="1">
    <citation type="submission" date="2020-02" db="EMBL/GenBank/DDBJ databases">
        <title>Draft genome sequence of Limisphaera ngatamarikiensis NGM72.4T, a thermophilic Verrucomicrobia grouped in subdivision 3.</title>
        <authorList>
            <person name="Carere C.R."/>
            <person name="Steen J."/>
            <person name="Hugenholtz P."/>
            <person name="Stott M.B."/>
        </authorList>
    </citation>
    <scope>NUCLEOTIDE SEQUENCE [LARGE SCALE GENOMIC DNA]</scope>
    <source>
        <strain evidence="2 3">NGM72.4</strain>
    </source>
</reference>
<evidence type="ECO:0000259" key="1">
    <source>
        <dbReference type="PROSITE" id="PS51671"/>
    </source>
</evidence>
<sequence>MQIAKQLAIFLENKPGMLARVCDALAEHNINIYALTTSDTVDHTVIRMVVSDYRKALHVFEERGTLVVEDDVLLVEGRNQPGSLATIAHALGDAGVNIEYAYCATAPGQQKGLLVLRVRDVAKALKVLNLQTTRTTPAHRPAGN</sequence>
<dbReference type="Gene3D" id="3.30.2130.10">
    <property type="entry name" value="VC0802-like"/>
    <property type="match status" value="1"/>
</dbReference>
<evidence type="ECO:0000313" key="3">
    <source>
        <dbReference type="Proteomes" id="UP000477311"/>
    </source>
</evidence>
<dbReference type="Pfam" id="PF19571">
    <property type="entry name" value="ACT_8"/>
    <property type="match status" value="1"/>
</dbReference>
<proteinExistence type="predicted"/>